<keyword evidence="2" id="KW-0418">Kinase</keyword>
<reference evidence="2 3" key="1">
    <citation type="journal article" date="2020" name="Nat. Commun.">
        <title>Genome of Tripterygium wilfordii and identification of cytochrome P450 involved in triptolide biosynthesis.</title>
        <authorList>
            <person name="Tu L."/>
            <person name="Su P."/>
            <person name="Zhang Z."/>
            <person name="Gao L."/>
            <person name="Wang J."/>
            <person name="Hu T."/>
            <person name="Zhou J."/>
            <person name="Zhang Y."/>
            <person name="Zhao Y."/>
            <person name="Liu Y."/>
            <person name="Song Y."/>
            <person name="Tong Y."/>
            <person name="Lu Y."/>
            <person name="Yang J."/>
            <person name="Xu C."/>
            <person name="Jia M."/>
            <person name="Peters R.J."/>
            <person name="Huang L."/>
            <person name="Gao W."/>
        </authorList>
    </citation>
    <scope>NUCLEOTIDE SEQUENCE [LARGE SCALE GENOMIC DNA]</scope>
    <source>
        <strain evidence="3">cv. XIE 37</strain>
        <tissue evidence="2">Leaf</tissue>
    </source>
</reference>
<dbReference type="Gene3D" id="1.10.510.10">
    <property type="entry name" value="Transferase(Phosphotransferase) domain 1"/>
    <property type="match status" value="1"/>
</dbReference>
<name>A0A7J7CXX8_TRIWF</name>
<dbReference type="InterPro" id="IPR011009">
    <property type="entry name" value="Kinase-like_dom_sf"/>
</dbReference>
<dbReference type="AlphaFoldDB" id="A0A7J7CXX8"/>
<keyword evidence="2" id="KW-0675">Receptor</keyword>
<dbReference type="GO" id="GO:0016301">
    <property type="term" value="F:kinase activity"/>
    <property type="evidence" value="ECO:0007669"/>
    <property type="project" value="UniProtKB-KW"/>
</dbReference>
<dbReference type="Proteomes" id="UP000593562">
    <property type="component" value="Unassembled WGS sequence"/>
</dbReference>
<proteinExistence type="predicted"/>
<feature type="region of interest" description="Disordered" evidence="1">
    <location>
        <begin position="1"/>
        <end position="29"/>
    </location>
</feature>
<feature type="compositionally biased region" description="Basic and acidic residues" evidence="1">
    <location>
        <begin position="20"/>
        <end position="29"/>
    </location>
</feature>
<accession>A0A7J7CXX8</accession>
<keyword evidence="2" id="KW-0808">Transferase</keyword>
<dbReference type="InParanoid" id="A0A7J7CXX8"/>
<dbReference type="SUPFAM" id="SSF56112">
    <property type="entry name" value="Protein kinase-like (PK-like)"/>
    <property type="match status" value="1"/>
</dbReference>
<dbReference type="EMBL" id="JAAARO010000012">
    <property type="protein sequence ID" value="KAF5738924.1"/>
    <property type="molecule type" value="Genomic_DNA"/>
</dbReference>
<evidence type="ECO:0000313" key="2">
    <source>
        <dbReference type="EMBL" id="KAF5738924.1"/>
    </source>
</evidence>
<protein>
    <submittedName>
        <fullName evidence="2">Receptor-like cytosolic serine/threonine-protein kinase RBK2</fullName>
    </submittedName>
</protein>
<sequence>MGWGKFHGPQSKTPKKEKKLRLATEKAGGRESISRSTVSVSSRNFFLRLLFPIVICMRCHLFPVPSAYCSADGTAEGLLHLHEGFQSRIIHLDIKAANILSLRCT</sequence>
<evidence type="ECO:0000256" key="1">
    <source>
        <dbReference type="SAM" id="MobiDB-lite"/>
    </source>
</evidence>
<organism evidence="2 3">
    <name type="scientific">Tripterygium wilfordii</name>
    <name type="common">Thunder God vine</name>
    <dbReference type="NCBI Taxonomy" id="458696"/>
    <lineage>
        <taxon>Eukaryota</taxon>
        <taxon>Viridiplantae</taxon>
        <taxon>Streptophyta</taxon>
        <taxon>Embryophyta</taxon>
        <taxon>Tracheophyta</taxon>
        <taxon>Spermatophyta</taxon>
        <taxon>Magnoliopsida</taxon>
        <taxon>eudicotyledons</taxon>
        <taxon>Gunneridae</taxon>
        <taxon>Pentapetalae</taxon>
        <taxon>rosids</taxon>
        <taxon>fabids</taxon>
        <taxon>Celastrales</taxon>
        <taxon>Celastraceae</taxon>
        <taxon>Tripterygium</taxon>
    </lineage>
</organism>
<keyword evidence="3" id="KW-1185">Reference proteome</keyword>
<evidence type="ECO:0000313" key="3">
    <source>
        <dbReference type="Proteomes" id="UP000593562"/>
    </source>
</evidence>
<gene>
    <name evidence="2" type="ORF">HS088_TW12G00120</name>
</gene>
<comment type="caution">
    <text evidence="2">The sequence shown here is derived from an EMBL/GenBank/DDBJ whole genome shotgun (WGS) entry which is preliminary data.</text>
</comment>